<dbReference type="SUPFAM" id="SSF46689">
    <property type="entry name" value="Homeodomain-like"/>
    <property type="match status" value="1"/>
</dbReference>
<feature type="domain" description="HTH tetR-type" evidence="5">
    <location>
        <begin position="11"/>
        <end position="71"/>
    </location>
</feature>
<evidence type="ECO:0000256" key="3">
    <source>
        <dbReference type="ARBA" id="ARBA00023163"/>
    </source>
</evidence>
<sequence length="198" mass="21888">MRRKPSQKRGIEKIERILDAATALLDEQGPGALTTSALAARAEVSVGTVYHYFADRSAIVAAIIARHLDRATEMVERIAGAEEVRDGAVLIDTLLDAYIQFCRQEPGLRTLWLSEEPACRGHAVHETDLRLAETIRDLFARAPDGAGVTAKEILVSLNLTDSMLEVAFRLDPAGDESTLAALRHLVHELFHYYQRTRG</sequence>
<reference evidence="6 7" key="1">
    <citation type="submission" date="2022-11" db="EMBL/GenBank/DDBJ databases">
        <title>Minimal conservation of predation-associated metabolite biosynthetic gene clusters underscores biosynthetic potential of Myxococcota including descriptions for ten novel species: Archangium lansinium sp. nov., Myxococcus landrumus sp. nov., Nannocystis bai.</title>
        <authorList>
            <person name="Ahearne A."/>
            <person name="Stevens C."/>
            <person name="Dowd S."/>
        </authorList>
    </citation>
    <scope>NUCLEOTIDE SEQUENCE [LARGE SCALE GENOMIC DNA]</scope>
    <source>
        <strain evidence="6 7">NCELM</strain>
    </source>
</reference>
<dbReference type="InterPro" id="IPR041669">
    <property type="entry name" value="TetR_C_15"/>
</dbReference>
<evidence type="ECO:0000259" key="5">
    <source>
        <dbReference type="PROSITE" id="PS50977"/>
    </source>
</evidence>
<dbReference type="PANTHER" id="PTHR30055:SF234">
    <property type="entry name" value="HTH-TYPE TRANSCRIPTIONAL REGULATOR BETI"/>
    <property type="match status" value="1"/>
</dbReference>
<gene>
    <name evidence="6" type="ORF">POL58_32740</name>
</gene>
<evidence type="ECO:0000313" key="7">
    <source>
        <dbReference type="Proteomes" id="UP001217838"/>
    </source>
</evidence>
<dbReference type="EMBL" id="JAQNDN010000019">
    <property type="protein sequence ID" value="MDC0672564.1"/>
    <property type="molecule type" value="Genomic_DNA"/>
</dbReference>
<evidence type="ECO:0000256" key="4">
    <source>
        <dbReference type="PROSITE-ProRule" id="PRU00335"/>
    </source>
</evidence>
<keyword evidence="1" id="KW-0805">Transcription regulation</keyword>
<dbReference type="Gene3D" id="1.10.357.10">
    <property type="entry name" value="Tetracycline Repressor, domain 2"/>
    <property type="match status" value="1"/>
</dbReference>
<evidence type="ECO:0000313" key="6">
    <source>
        <dbReference type="EMBL" id="MDC0672564.1"/>
    </source>
</evidence>
<protein>
    <submittedName>
        <fullName evidence="6">TetR/AcrR family transcriptional regulator</fullName>
    </submittedName>
</protein>
<dbReference type="Pfam" id="PF17918">
    <property type="entry name" value="TetR_C_15"/>
    <property type="match status" value="1"/>
</dbReference>
<keyword evidence="2 4" id="KW-0238">DNA-binding</keyword>
<dbReference type="PROSITE" id="PS50977">
    <property type="entry name" value="HTH_TETR_2"/>
    <property type="match status" value="1"/>
</dbReference>
<proteinExistence type="predicted"/>
<dbReference type="Pfam" id="PF00440">
    <property type="entry name" value="TetR_N"/>
    <property type="match status" value="1"/>
</dbReference>
<feature type="DNA-binding region" description="H-T-H motif" evidence="4">
    <location>
        <begin position="34"/>
        <end position="53"/>
    </location>
</feature>
<dbReference type="InterPro" id="IPR001647">
    <property type="entry name" value="HTH_TetR"/>
</dbReference>
<dbReference type="RefSeq" id="WP_272004416.1">
    <property type="nucleotide sequence ID" value="NZ_JAQNDN010000019.1"/>
</dbReference>
<keyword evidence="7" id="KW-1185">Reference proteome</keyword>
<dbReference type="InterPro" id="IPR009057">
    <property type="entry name" value="Homeodomain-like_sf"/>
</dbReference>
<evidence type="ECO:0000256" key="2">
    <source>
        <dbReference type="ARBA" id="ARBA00023125"/>
    </source>
</evidence>
<dbReference type="PANTHER" id="PTHR30055">
    <property type="entry name" value="HTH-TYPE TRANSCRIPTIONAL REGULATOR RUTR"/>
    <property type="match status" value="1"/>
</dbReference>
<dbReference type="Proteomes" id="UP001217838">
    <property type="component" value="Unassembled WGS sequence"/>
</dbReference>
<name>A0ABT5BEJ3_9BACT</name>
<evidence type="ECO:0000256" key="1">
    <source>
        <dbReference type="ARBA" id="ARBA00023015"/>
    </source>
</evidence>
<keyword evidence="3" id="KW-0804">Transcription</keyword>
<accession>A0ABT5BEJ3</accession>
<dbReference type="PRINTS" id="PR00455">
    <property type="entry name" value="HTHTETR"/>
</dbReference>
<dbReference type="InterPro" id="IPR050109">
    <property type="entry name" value="HTH-type_TetR-like_transc_reg"/>
</dbReference>
<organism evidence="6 7">
    <name type="scientific">Nannocystis radixulma</name>
    <dbReference type="NCBI Taxonomy" id="2995305"/>
    <lineage>
        <taxon>Bacteria</taxon>
        <taxon>Pseudomonadati</taxon>
        <taxon>Myxococcota</taxon>
        <taxon>Polyangia</taxon>
        <taxon>Nannocystales</taxon>
        <taxon>Nannocystaceae</taxon>
        <taxon>Nannocystis</taxon>
    </lineage>
</organism>
<comment type="caution">
    <text evidence="6">The sequence shown here is derived from an EMBL/GenBank/DDBJ whole genome shotgun (WGS) entry which is preliminary data.</text>
</comment>